<feature type="transmembrane region" description="Helical" evidence="3">
    <location>
        <begin position="560"/>
        <end position="578"/>
    </location>
</feature>
<accession>A0A9P6RTC3</accession>
<evidence type="ECO:0000313" key="5">
    <source>
        <dbReference type="EMBL" id="KAG0325210.1"/>
    </source>
</evidence>
<dbReference type="PANTHER" id="PTHR31082">
    <property type="entry name" value="PHEROMONE-REGULATED MEMBRANE PROTEIN 10"/>
    <property type="match status" value="1"/>
</dbReference>
<name>A0A9P6RTC3_9FUNG</name>
<keyword evidence="3" id="KW-0472">Membrane</keyword>
<feature type="transmembrane region" description="Helical" evidence="3">
    <location>
        <begin position="585"/>
        <end position="602"/>
    </location>
</feature>
<keyword evidence="6" id="KW-1185">Reference proteome</keyword>
<protein>
    <recommendedName>
        <fullName evidence="4">Threonine/serine exporter-like N-terminal domain-containing protein</fullName>
    </recommendedName>
</protein>
<feature type="transmembrane region" description="Helical" evidence="3">
    <location>
        <begin position="688"/>
        <end position="706"/>
    </location>
</feature>
<feature type="compositionally biased region" description="Basic residues" evidence="2">
    <location>
        <begin position="244"/>
        <end position="263"/>
    </location>
</feature>
<reference evidence="5" key="1">
    <citation type="journal article" date="2020" name="Fungal Divers.">
        <title>Resolving the Mortierellaceae phylogeny through synthesis of multi-gene phylogenetics and phylogenomics.</title>
        <authorList>
            <person name="Vandepol N."/>
            <person name="Liber J."/>
            <person name="Desiro A."/>
            <person name="Na H."/>
            <person name="Kennedy M."/>
            <person name="Barry K."/>
            <person name="Grigoriev I.V."/>
            <person name="Miller A.N."/>
            <person name="O'Donnell K."/>
            <person name="Stajich J.E."/>
            <person name="Bonito G."/>
        </authorList>
    </citation>
    <scope>NUCLEOTIDE SEQUENCE</scope>
    <source>
        <strain evidence="5">REB-010B</strain>
    </source>
</reference>
<feature type="transmembrane region" description="Helical" evidence="3">
    <location>
        <begin position="738"/>
        <end position="754"/>
    </location>
</feature>
<evidence type="ECO:0000256" key="3">
    <source>
        <dbReference type="SAM" id="Phobius"/>
    </source>
</evidence>
<feature type="transmembrane region" description="Helical" evidence="3">
    <location>
        <begin position="608"/>
        <end position="632"/>
    </location>
</feature>
<dbReference type="GO" id="GO:0022857">
    <property type="term" value="F:transmembrane transporter activity"/>
    <property type="evidence" value="ECO:0007669"/>
    <property type="project" value="InterPro"/>
</dbReference>
<dbReference type="OrthoDB" id="413008at2759"/>
<keyword evidence="3" id="KW-1133">Transmembrane helix</keyword>
<feature type="non-terminal residue" evidence="5">
    <location>
        <position position="1"/>
    </location>
</feature>
<dbReference type="InterPro" id="IPR051361">
    <property type="entry name" value="ThrE/Ser_Exporter"/>
</dbReference>
<feature type="region of interest" description="Disordered" evidence="2">
    <location>
        <begin position="240"/>
        <end position="279"/>
    </location>
</feature>
<feature type="transmembrane region" description="Helical" evidence="3">
    <location>
        <begin position="532"/>
        <end position="554"/>
    </location>
</feature>
<dbReference type="Proteomes" id="UP000738325">
    <property type="component" value="Unassembled WGS sequence"/>
</dbReference>
<feature type="compositionally biased region" description="Polar residues" evidence="2">
    <location>
        <begin position="265"/>
        <end position="279"/>
    </location>
</feature>
<organism evidence="5 6">
    <name type="scientific">Dissophora globulifera</name>
    <dbReference type="NCBI Taxonomy" id="979702"/>
    <lineage>
        <taxon>Eukaryota</taxon>
        <taxon>Fungi</taxon>
        <taxon>Fungi incertae sedis</taxon>
        <taxon>Mucoromycota</taxon>
        <taxon>Mortierellomycotina</taxon>
        <taxon>Mortierellomycetes</taxon>
        <taxon>Mortierellales</taxon>
        <taxon>Mortierellaceae</taxon>
        <taxon>Dissophora</taxon>
    </lineage>
</organism>
<evidence type="ECO:0000313" key="6">
    <source>
        <dbReference type="Proteomes" id="UP000738325"/>
    </source>
</evidence>
<evidence type="ECO:0000256" key="1">
    <source>
        <dbReference type="ARBA" id="ARBA00034125"/>
    </source>
</evidence>
<dbReference type="InterPro" id="IPR010619">
    <property type="entry name" value="ThrE-like_N"/>
</dbReference>
<dbReference type="Pfam" id="PF06738">
    <property type="entry name" value="ThrE"/>
    <property type="match status" value="1"/>
</dbReference>
<proteinExistence type="inferred from homology"/>
<evidence type="ECO:0000256" key="2">
    <source>
        <dbReference type="SAM" id="MobiDB-lite"/>
    </source>
</evidence>
<feature type="transmembrane region" description="Helical" evidence="3">
    <location>
        <begin position="644"/>
        <end position="668"/>
    </location>
</feature>
<gene>
    <name evidence="5" type="ORF">BGZ99_000924</name>
</gene>
<dbReference type="AlphaFoldDB" id="A0A9P6RTC3"/>
<evidence type="ECO:0000259" key="4">
    <source>
        <dbReference type="Pfam" id="PF06738"/>
    </source>
</evidence>
<feature type="region of interest" description="Disordered" evidence="2">
    <location>
        <begin position="161"/>
        <end position="204"/>
    </location>
</feature>
<dbReference type="PANTHER" id="PTHR31082:SF4">
    <property type="entry name" value="PHEROMONE-REGULATED MEMBRANE PROTEIN 10"/>
    <property type="match status" value="1"/>
</dbReference>
<dbReference type="EMBL" id="JAAAIP010000121">
    <property type="protein sequence ID" value="KAG0325210.1"/>
    <property type="molecule type" value="Genomic_DNA"/>
</dbReference>
<comment type="similarity">
    <text evidence="1">Belongs to the ThrE exporter (TC 2.A.79) family.</text>
</comment>
<sequence>MRRAAHVEIEIDTSMRAQGRSNDMESSDDVLLLPTSHLQVLPSHRDTQIPIGDQSDIERYSGLIKKISRNSTDVHCAIYPNLGSNVERGNSSRTLINIPEQARTRQDDIQYNSVDEKPLPQLQPPDTSAAMARTGFSFRSIKSGIFSRLFGSQSLGDIGGSTSFLRPNSSIQNRHEGSTRPNEHRRGDSAGPADIPSLLHHRPEDRLEEGAYKDISTNRNMPAKSGGILSNLLKLQALSVPTSSRHHRRKRHHQHQHRRHKNTAWKPSTGSELTSTKSAPYILSSPSGSVATLPGNLISVGPATNVGSSSAVATIPHPGVDHDTIVTDPGLGAMKAQQNGYRGRAFSDTISCSPSTLMEENLIPEQVGGDSRFLQAGRAYSARSSISADDATSMYSSISQDPLVAAMRLNQQAELAETVANILLRQELLIRLCKSFIRYGAPSHRIETAMETMCKTFGVDGSFAFLPGLMMISFGDPDTHTSETHLIKCAQGFDVGRLAKVHKIVRALVNGDVDPGEALTTLKAISSEMPLYNTWIFLLCSALCSGLAAPILFGGSWFDMLASMGLGTVVGLTTLLANKHSIYSSVFEVSTSILIAFVAKALRDYVCFTGVVLSGIMILLPGLQLTTAIMELSSRYMISGSVRMFYSLIYCLFLGYGLSIGSNLYDVFREPAPGDLRMGNCHASPEPWRWALLPLLGISLGVVLGATPRQWPALVIISSVGFAVSEMAGLYWPHALHIAAAVSAFVVGLLGNVYERITHEL</sequence>
<feature type="compositionally biased region" description="Polar residues" evidence="2">
    <location>
        <begin position="161"/>
        <end position="172"/>
    </location>
</feature>
<keyword evidence="3" id="KW-0812">Transmembrane</keyword>
<feature type="domain" description="Threonine/serine exporter-like N-terminal" evidence="4">
    <location>
        <begin position="428"/>
        <end position="664"/>
    </location>
</feature>
<feature type="compositionally biased region" description="Basic and acidic residues" evidence="2">
    <location>
        <begin position="173"/>
        <end position="188"/>
    </location>
</feature>
<comment type="caution">
    <text evidence="5">The sequence shown here is derived from an EMBL/GenBank/DDBJ whole genome shotgun (WGS) entry which is preliminary data.</text>
</comment>